<dbReference type="SUPFAM" id="SSF52151">
    <property type="entry name" value="FabD/lysophospholipase-like"/>
    <property type="match status" value="1"/>
</dbReference>
<reference evidence="1 2" key="1">
    <citation type="submission" date="2015-04" db="EMBL/GenBank/DDBJ databases">
        <title>Complete genome sequence of Schizopora paradoxa KUC8140, a cosmopolitan wood degrader in East Asia.</title>
        <authorList>
            <consortium name="DOE Joint Genome Institute"/>
            <person name="Min B."/>
            <person name="Park H."/>
            <person name="Jang Y."/>
            <person name="Kim J.-J."/>
            <person name="Kim K.H."/>
            <person name="Pangilinan J."/>
            <person name="Lipzen A."/>
            <person name="Riley R."/>
            <person name="Grigoriev I.V."/>
            <person name="Spatafora J.W."/>
            <person name="Choi I.-G."/>
        </authorList>
    </citation>
    <scope>NUCLEOTIDE SEQUENCE [LARGE SCALE GENOMIC DNA]</scope>
    <source>
        <strain evidence="1 2">KUC8140</strain>
    </source>
</reference>
<proteinExistence type="predicted"/>
<gene>
    <name evidence="1" type="ORF">SCHPADRAFT_947863</name>
</gene>
<dbReference type="InterPro" id="IPR016035">
    <property type="entry name" value="Acyl_Trfase/lysoPLipase"/>
</dbReference>
<dbReference type="Gene3D" id="3.40.1090.10">
    <property type="entry name" value="Cytosolic phospholipase A2 catalytic domain"/>
    <property type="match status" value="1"/>
</dbReference>
<evidence type="ECO:0000313" key="2">
    <source>
        <dbReference type="Proteomes" id="UP000053477"/>
    </source>
</evidence>
<dbReference type="InParanoid" id="A0A0H2QXX8"/>
<evidence type="ECO:0008006" key="3">
    <source>
        <dbReference type="Google" id="ProtNLM"/>
    </source>
</evidence>
<sequence length="271" mass="29914">MASRHHIHVGELANEQARQVFDAVVVVDDVVVELVHNRFNVLAGTSIGGLFAILLGQLRVPAIDAFDLLRNASQSGRFQGLKTKVGSVFSSKHGDEDVHRVIDEHWNSSKKTMLYEEAPRGLLVASDRSTGVPEIVPFNGIPRVPFSSTAKHRQSRVTVLNVDGGIGRNNPTKLLIKEVRRKHHDKSVRFRLLLSIGSGLDANSAAIHEDVSNDFKAFDLGRYVRVDVPGISGFDVDNRKAIPKIKEATRIFLSSEQGEKFLTVVVEVLRS</sequence>
<protein>
    <recommendedName>
        <fullName evidence="3">FabD/lysophospholipase-like protein</fullName>
    </recommendedName>
</protein>
<accession>A0A0H2QXX8</accession>
<evidence type="ECO:0000313" key="1">
    <source>
        <dbReference type="EMBL" id="KLO04234.1"/>
    </source>
</evidence>
<organism evidence="1 2">
    <name type="scientific">Schizopora paradoxa</name>
    <dbReference type="NCBI Taxonomy" id="27342"/>
    <lineage>
        <taxon>Eukaryota</taxon>
        <taxon>Fungi</taxon>
        <taxon>Dikarya</taxon>
        <taxon>Basidiomycota</taxon>
        <taxon>Agaricomycotina</taxon>
        <taxon>Agaricomycetes</taxon>
        <taxon>Hymenochaetales</taxon>
        <taxon>Schizoporaceae</taxon>
        <taxon>Schizopora</taxon>
    </lineage>
</organism>
<dbReference type="Proteomes" id="UP000053477">
    <property type="component" value="Unassembled WGS sequence"/>
</dbReference>
<dbReference type="OrthoDB" id="630895at2759"/>
<dbReference type="AlphaFoldDB" id="A0A0H2QXX8"/>
<name>A0A0H2QXX8_9AGAM</name>
<dbReference type="EMBL" id="KQ086635">
    <property type="protein sequence ID" value="KLO04234.1"/>
    <property type="molecule type" value="Genomic_DNA"/>
</dbReference>
<keyword evidence="2" id="KW-1185">Reference proteome</keyword>